<dbReference type="AlphaFoldDB" id="A0A098EHJ1"/>
<accession>A0A098EHJ1</accession>
<dbReference type="RefSeq" id="WP_052650470.1">
    <property type="nucleotide sequence ID" value="NZ_CCXS01000001.1"/>
</dbReference>
<name>A0A098EHJ1_9BACL</name>
<evidence type="ECO:0000313" key="2">
    <source>
        <dbReference type="Proteomes" id="UP000043699"/>
    </source>
</evidence>
<gene>
    <name evidence="1" type="ORF">BN1080_00648</name>
</gene>
<dbReference type="OrthoDB" id="7067095at2"/>
<reference evidence="1 2" key="1">
    <citation type="submission" date="2014-09" db="EMBL/GenBank/DDBJ databases">
        <authorList>
            <person name="Urmite Genomes Urmite Genomes"/>
        </authorList>
    </citation>
    <scope>NUCLEOTIDE SEQUENCE [LARGE SCALE GENOMIC DNA]</scope>
    <source>
        <strain evidence="1 2">ES2</strain>
    </source>
</reference>
<dbReference type="Proteomes" id="UP000043699">
    <property type="component" value="Unassembled WGS sequence"/>
</dbReference>
<keyword evidence="2" id="KW-1185">Reference proteome</keyword>
<dbReference type="EMBL" id="CCXS01000001">
    <property type="protein sequence ID" value="CEG21733.1"/>
    <property type="molecule type" value="Genomic_DNA"/>
</dbReference>
<sequence length="89" mass="10346">MNDIWKIRYKLHNIRVEKNLRSQKLYVDGVLQDEQIGFALSSRLFGKLKNEDGETEDIKVSIGIKCLEAQCLIFIGEKLIYSTKVQWEG</sequence>
<evidence type="ECO:0000313" key="1">
    <source>
        <dbReference type="EMBL" id="CEG21733.1"/>
    </source>
</evidence>
<organism evidence="1 2">
    <name type="scientific">Planococcus massiliensis</name>
    <dbReference type="NCBI Taxonomy" id="1499687"/>
    <lineage>
        <taxon>Bacteria</taxon>
        <taxon>Bacillati</taxon>
        <taxon>Bacillota</taxon>
        <taxon>Bacilli</taxon>
        <taxon>Bacillales</taxon>
        <taxon>Caryophanaceae</taxon>
        <taxon>Planococcus</taxon>
    </lineage>
</organism>
<dbReference type="STRING" id="1499687.BN1080_00648"/>
<proteinExistence type="predicted"/>
<protein>
    <submittedName>
        <fullName evidence="1">Uncharacterized protein</fullName>
    </submittedName>
</protein>